<organism evidence="2 3">
    <name type="scientific">Ambrosia artemisiifolia</name>
    <name type="common">Common ragweed</name>
    <dbReference type="NCBI Taxonomy" id="4212"/>
    <lineage>
        <taxon>Eukaryota</taxon>
        <taxon>Viridiplantae</taxon>
        <taxon>Streptophyta</taxon>
        <taxon>Embryophyta</taxon>
        <taxon>Tracheophyta</taxon>
        <taxon>Spermatophyta</taxon>
        <taxon>Magnoliopsida</taxon>
        <taxon>eudicotyledons</taxon>
        <taxon>Gunneridae</taxon>
        <taxon>Pentapetalae</taxon>
        <taxon>asterids</taxon>
        <taxon>campanulids</taxon>
        <taxon>Asterales</taxon>
        <taxon>Asteraceae</taxon>
        <taxon>Asteroideae</taxon>
        <taxon>Heliantheae alliance</taxon>
        <taxon>Heliantheae</taxon>
        <taxon>Ambrosia</taxon>
    </lineage>
</organism>
<reference evidence="2" key="1">
    <citation type="submission" date="2022-06" db="EMBL/GenBank/DDBJ databases">
        <title>Uncovering the hologenomic basis of an extraordinary plant invasion.</title>
        <authorList>
            <person name="Bieker V.C."/>
            <person name="Martin M.D."/>
            <person name="Gilbert T."/>
            <person name="Hodgins K."/>
            <person name="Battlay P."/>
            <person name="Petersen B."/>
            <person name="Wilson J."/>
        </authorList>
    </citation>
    <scope>NUCLEOTIDE SEQUENCE</scope>
    <source>
        <strain evidence="2">AA19_3_7</strain>
        <tissue evidence="2">Leaf</tissue>
    </source>
</reference>
<accession>A0AAD5GTA6</accession>
<keyword evidence="1" id="KW-1133">Transmembrane helix</keyword>
<feature type="transmembrane region" description="Helical" evidence="1">
    <location>
        <begin position="21"/>
        <end position="38"/>
    </location>
</feature>
<dbReference type="Proteomes" id="UP001206925">
    <property type="component" value="Unassembled WGS sequence"/>
</dbReference>
<name>A0AAD5GTA6_AMBAR</name>
<evidence type="ECO:0000256" key="1">
    <source>
        <dbReference type="SAM" id="Phobius"/>
    </source>
</evidence>
<feature type="non-terminal residue" evidence="2">
    <location>
        <position position="39"/>
    </location>
</feature>
<protein>
    <submittedName>
        <fullName evidence="2">Uncharacterized protein</fullName>
    </submittedName>
</protein>
<gene>
    <name evidence="2" type="ORF">M8C21_010563</name>
</gene>
<dbReference type="EMBL" id="JAMZMK010005857">
    <property type="protein sequence ID" value="KAI7751676.1"/>
    <property type="molecule type" value="Genomic_DNA"/>
</dbReference>
<proteinExistence type="predicted"/>
<keyword evidence="3" id="KW-1185">Reference proteome</keyword>
<keyword evidence="1" id="KW-0472">Membrane</keyword>
<comment type="caution">
    <text evidence="2">The sequence shown here is derived from an EMBL/GenBank/DDBJ whole genome shotgun (WGS) entry which is preliminary data.</text>
</comment>
<evidence type="ECO:0000313" key="3">
    <source>
        <dbReference type="Proteomes" id="UP001206925"/>
    </source>
</evidence>
<dbReference type="AlphaFoldDB" id="A0AAD5GTA6"/>
<sequence length="39" mass="4431">MKLEIHGENKRNSRNGASRKLAAALQGFPRFLLFLIYVA</sequence>
<evidence type="ECO:0000313" key="2">
    <source>
        <dbReference type="EMBL" id="KAI7751676.1"/>
    </source>
</evidence>
<keyword evidence="1" id="KW-0812">Transmembrane</keyword>